<protein>
    <recommendedName>
        <fullName evidence="3 9">NADH-ubiquinone oxidoreductase chain 3</fullName>
        <ecNumber evidence="9">7.1.1.2</ecNumber>
    </recommendedName>
</protein>
<keyword evidence="9" id="KW-1278">Translocase</keyword>
<evidence type="ECO:0000256" key="8">
    <source>
        <dbReference type="ARBA" id="ARBA00049551"/>
    </source>
</evidence>
<keyword evidence="6 9" id="KW-1133">Transmembrane helix</keyword>
<dbReference type="PANTHER" id="PTHR11058:SF9">
    <property type="entry name" value="NADH-UBIQUINONE OXIDOREDUCTASE CHAIN 3"/>
    <property type="match status" value="1"/>
</dbReference>
<dbReference type="Gene3D" id="1.20.58.1610">
    <property type="entry name" value="NADH:ubiquinone/plastoquinone oxidoreductase, chain 3"/>
    <property type="match status" value="1"/>
</dbReference>
<evidence type="ECO:0000256" key="4">
    <source>
        <dbReference type="ARBA" id="ARBA00022448"/>
    </source>
</evidence>
<name>A0A3G3MER1_9COLE</name>
<dbReference type="EC" id="7.1.1.2" evidence="9"/>
<dbReference type="InterPro" id="IPR000440">
    <property type="entry name" value="NADH_UbQ/plastoQ_OxRdtase_su3"/>
</dbReference>
<geneLocation type="mitochondrion" evidence="10"/>
<keyword evidence="9" id="KW-0520">NAD</keyword>
<dbReference type="EMBL" id="MH940196">
    <property type="protein sequence ID" value="AYR05318.1"/>
    <property type="molecule type" value="Genomic_DNA"/>
</dbReference>
<dbReference type="InterPro" id="IPR038430">
    <property type="entry name" value="NDAH_ubi_oxred_su3_sf"/>
</dbReference>
<evidence type="ECO:0000313" key="10">
    <source>
        <dbReference type="EMBL" id="AYR05318.1"/>
    </source>
</evidence>
<keyword evidence="9 10" id="KW-0496">Mitochondrion</keyword>
<sequence length="117" mass="13772">MMLLIIMSMIILIISMLLMSIASLLSKKTFLDREKNSSYECGFDPKSNFRMPFSLHFFLIAIIFLIFDIEITLFFPLILSMKISFMNNYTIIIISLILILLLGIYHEWNQGCLNWMF</sequence>
<comment type="subcellular location">
    <subcellularLocation>
        <location evidence="1">Membrane</location>
    </subcellularLocation>
    <subcellularLocation>
        <location evidence="9">Mitochondrion membrane</location>
        <topology evidence="9">Multi-pass membrane protein</topology>
    </subcellularLocation>
</comment>
<evidence type="ECO:0000256" key="7">
    <source>
        <dbReference type="ARBA" id="ARBA00023136"/>
    </source>
</evidence>
<dbReference type="GO" id="GO:0030964">
    <property type="term" value="C:NADH dehydrogenase complex"/>
    <property type="evidence" value="ECO:0007669"/>
    <property type="project" value="TreeGrafter"/>
</dbReference>
<reference evidence="10" key="2">
    <citation type="submission" date="2018-09" db="EMBL/GenBank/DDBJ databases">
        <authorList>
            <person name="James G."/>
        </authorList>
    </citation>
    <scope>NUCLEOTIDE SEQUENCE</scope>
</reference>
<dbReference type="AlphaFoldDB" id="A0A3G3MER1"/>
<organism evidence="10">
    <name type="scientific">Coleoptera sp. ACP-2013</name>
    <dbReference type="NCBI Taxonomy" id="2485033"/>
    <lineage>
        <taxon>Eukaryota</taxon>
        <taxon>Metazoa</taxon>
        <taxon>Ecdysozoa</taxon>
        <taxon>Arthropoda</taxon>
        <taxon>Hexapoda</taxon>
        <taxon>Insecta</taxon>
        <taxon>Pterygota</taxon>
        <taxon>Neoptera</taxon>
        <taxon>Endopterygota</taxon>
        <taxon>Coleoptera</taxon>
    </lineage>
</organism>
<evidence type="ECO:0000256" key="1">
    <source>
        <dbReference type="ARBA" id="ARBA00004370"/>
    </source>
</evidence>
<accession>A0A3G3MER1</accession>
<evidence type="ECO:0000256" key="5">
    <source>
        <dbReference type="ARBA" id="ARBA00022692"/>
    </source>
</evidence>
<dbReference type="PANTHER" id="PTHR11058">
    <property type="entry name" value="NADH-UBIQUINONE OXIDOREDUCTASE CHAIN 3"/>
    <property type="match status" value="1"/>
</dbReference>
<keyword evidence="9" id="KW-0830">Ubiquinone</keyword>
<comment type="similarity">
    <text evidence="2 9">Belongs to the complex I subunit 3 family.</text>
</comment>
<dbReference type="GO" id="GO:0031966">
    <property type="term" value="C:mitochondrial membrane"/>
    <property type="evidence" value="ECO:0007669"/>
    <property type="project" value="UniProtKB-SubCell"/>
</dbReference>
<reference evidence="10" key="1">
    <citation type="journal article" date="2015" name="Mol. Biol. Evol.">
        <title>Soup to Tree: The Phylogeny of Beetles Inferred by Mitochondrial Metagenomics of a Bornean Rainforest Sample.</title>
        <authorList>
            <person name="Crampton-Platt A."/>
            <person name="Timmermans M.J."/>
            <person name="Gimmel M.L."/>
            <person name="Kutty S.N."/>
            <person name="Cockerill T.D."/>
            <person name="Vun Khen C."/>
            <person name="Vogler A.P."/>
        </authorList>
    </citation>
    <scope>NUCLEOTIDE SEQUENCE</scope>
</reference>
<dbReference type="Pfam" id="PF00507">
    <property type="entry name" value="Oxidored_q4"/>
    <property type="match status" value="1"/>
</dbReference>
<comment type="function">
    <text evidence="9">Core subunit of the mitochondrial membrane respiratory chain NADH dehydrogenase (Complex I) which catalyzes electron transfer from NADH through the respiratory chain, using ubiquinone as an electron acceptor. Essential for the catalytic activity of complex I.</text>
</comment>
<evidence type="ECO:0000256" key="3">
    <source>
        <dbReference type="ARBA" id="ARBA00021007"/>
    </source>
</evidence>
<evidence type="ECO:0000256" key="2">
    <source>
        <dbReference type="ARBA" id="ARBA00008472"/>
    </source>
</evidence>
<keyword evidence="9" id="KW-0679">Respiratory chain</keyword>
<gene>
    <name evidence="10" type="primary">nad3</name>
</gene>
<evidence type="ECO:0000256" key="6">
    <source>
        <dbReference type="ARBA" id="ARBA00022989"/>
    </source>
</evidence>
<keyword evidence="9" id="KW-0249">Electron transport</keyword>
<comment type="catalytic activity">
    <reaction evidence="8 9">
        <text>a ubiquinone + NADH + 5 H(+)(in) = a ubiquinol + NAD(+) + 4 H(+)(out)</text>
        <dbReference type="Rhea" id="RHEA:29091"/>
        <dbReference type="Rhea" id="RHEA-COMP:9565"/>
        <dbReference type="Rhea" id="RHEA-COMP:9566"/>
        <dbReference type="ChEBI" id="CHEBI:15378"/>
        <dbReference type="ChEBI" id="CHEBI:16389"/>
        <dbReference type="ChEBI" id="CHEBI:17976"/>
        <dbReference type="ChEBI" id="CHEBI:57540"/>
        <dbReference type="ChEBI" id="CHEBI:57945"/>
        <dbReference type="EC" id="7.1.1.2"/>
    </reaction>
</comment>
<feature type="transmembrane region" description="Helical" evidence="9">
    <location>
        <begin position="53"/>
        <end position="77"/>
    </location>
</feature>
<feature type="transmembrane region" description="Helical" evidence="9">
    <location>
        <begin position="89"/>
        <end position="108"/>
    </location>
</feature>
<dbReference type="GO" id="GO:0008137">
    <property type="term" value="F:NADH dehydrogenase (ubiquinone) activity"/>
    <property type="evidence" value="ECO:0007669"/>
    <property type="project" value="UniProtKB-UniRule"/>
</dbReference>
<keyword evidence="5 9" id="KW-0812">Transmembrane</keyword>
<proteinExistence type="inferred from homology"/>
<keyword evidence="7 9" id="KW-0472">Membrane</keyword>
<keyword evidence="4 9" id="KW-0813">Transport</keyword>
<evidence type="ECO:0000256" key="9">
    <source>
        <dbReference type="RuleBase" id="RU003640"/>
    </source>
</evidence>